<reference evidence="2 3" key="1">
    <citation type="submission" date="2020-02" db="EMBL/GenBank/DDBJ databases">
        <title>Genome sequence of the type strain CCBAU10050 of Rhizobium daejeonense.</title>
        <authorList>
            <person name="Gao J."/>
            <person name="Sun J."/>
        </authorList>
    </citation>
    <scope>NUCLEOTIDE SEQUENCE [LARGE SCALE GENOMIC DNA]</scope>
    <source>
        <strain evidence="2 3">CCBAU10050</strain>
    </source>
</reference>
<feature type="region of interest" description="Disordered" evidence="1">
    <location>
        <begin position="1"/>
        <end position="25"/>
    </location>
</feature>
<comment type="caution">
    <text evidence="2">The sequence shown here is derived from an EMBL/GenBank/DDBJ whole genome shotgun (WGS) entry which is preliminary data.</text>
</comment>
<dbReference type="EMBL" id="JAAKZH010000004">
    <property type="protein sequence ID" value="NGO65087.1"/>
    <property type="molecule type" value="Genomic_DNA"/>
</dbReference>
<protein>
    <submittedName>
        <fullName evidence="2">Uncharacterized protein</fullName>
    </submittedName>
</protein>
<name>A0A6M1S701_9HYPH</name>
<keyword evidence="3" id="KW-1185">Reference proteome</keyword>
<evidence type="ECO:0000256" key="1">
    <source>
        <dbReference type="SAM" id="MobiDB-lite"/>
    </source>
</evidence>
<dbReference type="AlphaFoldDB" id="A0A6M1S701"/>
<evidence type="ECO:0000313" key="2">
    <source>
        <dbReference type="EMBL" id="NGO65087.1"/>
    </source>
</evidence>
<gene>
    <name evidence="2" type="ORF">G6N76_15570</name>
</gene>
<organism evidence="2 3">
    <name type="scientific">Rhizobium daejeonense</name>
    <dbReference type="NCBI Taxonomy" id="240521"/>
    <lineage>
        <taxon>Bacteria</taxon>
        <taxon>Pseudomonadati</taxon>
        <taxon>Pseudomonadota</taxon>
        <taxon>Alphaproteobacteria</taxon>
        <taxon>Hyphomicrobiales</taxon>
        <taxon>Rhizobiaceae</taxon>
        <taxon>Rhizobium/Agrobacterium group</taxon>
        <taxon>Rhizobium</taxon>
    </lineage>
</organism>
<accession>A0A6M1S701</accession>
<sequence>MMEAPKVSSSGVLRTPENLENERFLPATPPVAADMLKNWLEQPTTETAVFAEGRSAWDEPFPPIREQSQRPRGSWLDAVAGSLSASHESTREDIVSLNADDNGVYTLFRDIIVKEA</sequence>
<proteinExistence type="predicted"/>
<dbReference type="Proteomes" id="UP000477849">
    <property type="component" value="Unassembled WGS sequence"/>
</dbReference>
<evidence type="ECO:0000313" key="3">
    <source>
        <dbReference type="Proteomes" id="UP000477849"/>
    </source>
</evidence>
<dbReference type="RefSeq" id="WP_163902592.1">
    <property type="nucleotide sequence ID" value="NZ_CP048427.1"/>
</dbReference>